<accession>A0A653AC71</accession>
<dbReference type="AlphaFoldDB" id="A0A653AC71"/>
<keyword evidence="2" id="KW-0808">Transferase</keyword>
<protein>
    <submittedName>
        <fullName evidence="2">Putative Glycosyl transferase family 2</fullName>
    </submittedName>
</protein>
<dbReference type="InterPro" id="IPR029044">
    <property type="entry name" value="Nucleotide-diphossugar_trans"/>
</dbReference>
<dbReference type="InterPro" id="IPR001173">
    <property type="entry name" value="Glyco_trans_2-like"/>
</dbReference>
<gene>
    <name evidence="2" type="ORF">TRIP_B350542</name>
</gene>
<organism evidence="2">
    <name type="scientific">Uncultured Desulfatiglans sp</name>
    <dbReference type="NCBI Taxonomy" id="1748965"/>
    <lineage>
        <taxon>Bacteria</taxon>
        <taxon>Pseudomonadati</taxon>
        <taxon>Thermodesulfobacteriota</taxon>
        <taxon>Desulfobacteria</taxon>
        <taxon>Desulfatiglandales</taxon>
        <taxon>Desulfatiglandaceae</taxon>
        <taxon>Desulfatiglans</taxon>
        <taxon>environmental samples</taxon>
    </lineage>
</organism>
<feature type="domain" description="Glycosyltransferase 2-like" evidence="1">
    <location>
        <begin position="4"/>
        <end position="128"/>
    </location>
</feature>
<dbReference type="PANTHER" id="PTHR43685">
    <property type="entry name" value="GLYCOSYLTRANSFERASE"/>
    <property type="match status" value="1"/>
</dbReference>
<name>A0A653AC71_UNCDX</name>
<evidence type="ECO:0000313" key="2">
    <source>
        <dbReference type="EMBL" id="VBB45591.1"/>
    </source>
</evidence>
<dbReference type="Gene3D" id="3.90.550.10">
    <property type="entry name" value="Spore Coat Polysaccharide Biosynthesis Protein SpsA, Chain A"/>
    <property type="match status" value="1"/>
</dbReference>
<reference evidence="2" key="1">
    <citation type="submission" date="2018-07" db="EMBL/GenBank/DDBJ databases">
        <authorList>
            <consortium name="Genoscope - CEA"/>
            <person name="William W."/>
        </authorList>
    </citation>
    <scope>NUCLEOTIDE SEQUENCE</scope>
    <source>
        <strain evidence="2">IK1</strain>
    </source>
</reference>
<dbReference type="Pfam" id="PF00535">
    <property type="entry name" value="Glycos_transf_2"/>
    <property type="match status" value="1"/>
</dbReference>
<dbReference type="GO" id="GO:0016740">
    <property type="term" value="F:transferase activity"/>
    <property type="evidence" value="ECO:0007669"/>
    <property type="project" value="UniProtKB-KW"/>
</dbReference>
<dbReference type="EMBL" id="UPXX01000029">
    <property type="protein sequence ID" value="VBB45591.1"/>
    <property type="molecule type" value="Genomic_DNA"/>
</dbReference>
<dbReference type="PANTHER" id="PTHR43685:SF2">
    <property type="entry name" value="GLYCOSYLTRANSFERASE 2-LIKE DOMAIN-CONTAINING PROTEIN"/>
    <property type="match status" value="1"/>
</dbReference>
<proteinExistence type="predicted"/>
<dbReference type="InterPro" id="IPR050834">
    <property type="entry name" value="Glycosyltransf_2"/>
</dbReference>
<dbReference type="SUPFAM" id="SSF53448">
    <property type="entry name" value="Nucleotide-diphospho-sugar transferases"/>
    <property type="match status" value="1"/>
</dbReference>
<sequence length="301" mass="34153">MKVSVIMPVYNRERYVCQAIDSVLQQTYKDFEFIVIDDGSTDRSADLIASFSDSRLHYLRQRHSGISAAMNHGLQVASGQYIARLDSDDIWLPQMLASQIAILEKETDIGVAYAKAQQIDETGNRMTEVRGKEMHFPGDSLKSMLFEDFTCNITVVARRGCFALAGPYDTSLHGNEDWDMWLQIAKHCKFKFNNQILAFFRSHSGNITKNTSPFFDKILESRIHVLDKAFADGYISSKYMNLKPIAYSNVYISVGCHLLIASKYNKTLSAFINSLNVNAFSAKILIRIIFLVFTICAKKMF</sequence>
<evidence type="ECO:0000259" key="1">
    <source>
        <dbReference type="Pfam" id="PF00535"/>
    </source>
</evidence>